<dbReference type="AlphaFoldDB" id="X0RFI5"/>
<comment type="caution">
    <text evidence="1">The sequence shown here is derived from an EMBL/GenBank/DDBJ whole genome shotgun (WGS) entry which is preliminary data.</text>
</comment>
<evidence type="ECO:0000313" key="1">
    <source>
        <dbReference type="EMBL" id="GAF67508.1"/>
    </source>
</evidence>
<dbReference type="EMBL" id="BARS01007577">
    <property type="protein sequence ID" value="GAF67508.1"/>
    <property type="molecule type" value="Genomic_DNA"/>
</dbReference>
<evidence type="ECO:0008006" key="2">
    <source>
        <dbReference type="Google" id="ProtNLM"/>
    </source>
</evidence>
<organism evidence="1">
    <name type="scientific">marine sediment metagenome</name>
    <dbReference type="NCBI Taxonomy" id="412755"/>
    <lineage>
        <taxon>unclassified sequences</taxon>
        <taxon>metagenomes</taxon>
        <taxon>ecological metagenomes</taxon>
    </lineage>
</organism>
<dbReference type="Pfam" id="PF10049">
    <property type="entry name" value="DUF2283"/>
    <property type="match status" value="1"/>
</dbReference>
<reference evidence="1" key="1">
    <citation type="journal article" date="2014" name="Front. Microbiol.">
        <title>High frequency of phylogenetically diverse reductive dehalogenase-homologous genes in deep subseafloor sedimentary metagenomes.</title>
        <authorList>
            <person name="Kawai M."/>
            <person name="Futagami T."/>
            <person name="Toyoda A."/>
            <person name="Takaki Y."/>
            <person name="Nishi S."/>
            <person name="Hori S."/>
            <person name="Arai W."/>
            <person name="Tsubouchi T."/>
            <person name="Morono Y."/>
            <person name="Uchiyama I."/>
            <person name="Ito T."/>
            <person name="Fujiyama A."/>
            <person name="Inagaki F."/>
            <person name="Takami H."/>
        </authorList>
    </citation>
    <scope>NUCLEOTIDE SEQUENCE</scope>
    <source>
        <strain evidence="1">Expedition CK06-06</strain>
    </source>
</reference>
<name>X0RFI5_9ZZZZ</name>
<sequence>MGLDTSRPSAIIWRKMLISFDIKAKAAYVEFKDSKVAKTRELIPEVFFDFDEADNLLGIELLNIKKNIFLS</sequence>
<accession>X0RFI5</accession>
<protein>
    <recommendedName>
        <fullName evidence="2">DUF2283 domain-containing protein</fullName>
    </recommendedName>
</protein>
<gene>
    <name evidence="1" type="ORF">S01H1_14552</name>
</gene>
<dbReference type="InterPro" id="IPR019270">
    <property type="entry name" value="DUF2283"/>
</dbReference>
<proteinExistence type="predicted"/>